<reference evidence="5 6" key="1">
    <citation type="journal article" date="2016" name="Nat. Commun.">
        <title>Thousands of microbial genomes shed light on interconnected biogeochemical processes in an aquifer system.</title>
        <authorList>
            <person name="Anantharaman K."/>
            <person name="Brown C.T."/>
            <person name="Hug L.A."/>
            <person name="Sharon I."/>
            <person name="Castelle C.J."/>
            <person name="Probst A.J."/>
            <person name="Thomas B.C."/>
            <person name="Singh A."/>
            <person name="Wilkins M.J."/>
            <person name="Karaoz U."/>
            <person name="Brodie E.L."/>
            <person name="Williams K.H."/>
            <person name="Hubbard S.S."/>
            <person name="Banfield J.F."/>
        </authorList>
    </citation>
    <scope>NUCLEOTIDE SEQUENCE [LARGE SCALE GENOMIC DNA]</scope>
</reference>
<comment type="caution">
    <text evidence="5">The sequence shown here is derived from an EMBL/GenBank/DDBJ whole genome shotgun (WGS) entry which is preliminary data.</text>
</comment>
<protein>
    <recommendedName>
        <fullName evidence="3 4">50S ribosomal protein L21</fullName>
    </recommendedName>
</protein>
<dbReference type="GO" id="GO:1990904">
    <property type="term" value="C:ribonucleoprotein complex"/>
    <property type="evidence" value="ECO:0007669"/>
    <property type="project" value="UniProtKB-KW"/>
</dbReference>
<comment type="function">
    <text evidence="4">This protein binds to 23S rRNA in the presence of protein L20.</text>
</comment>
<keyword evidence="4" id="KW-0694">RNA-binding</keyword>
<dbReference type="NCBIfam" id="TIGR00061">
    <property type="entry name" value="L21"/>
    <property type="match status" value="1"/>
</dbReference>
<dbReference type="GO" id="GO:0006412">
    <property type="term" value="P:translation"/>
    <property type="evidence" value="ECO:0007669"/>
    <property type="project" value="InterPro"/>
</dbReference>
<dbReference type="InterPro" id="IPR001787">
    <property type="entry name" value="Ribosomal_bL21"/>
</dbReference>
<dbReference type="AlphaFoldDB" id="A0A1F7GDR7"/>
<name>A0A1F7GDR7_9BACT</name>
<dbReference type="Proteomes" id="UP000178372">
    <property type="component" value="Unassembled WGS sequence"/>
</dbReference>
<gene>
    <name evidence="5" type="ORF">A2690_02365</name>
</gene>
<evidence type="ECO:0000256" key="3">
    <source>
        <dbReference type="ARBA" id="ARBA00035483"/>
    </source>
</evidence>
<evidence type="ECO:0000256" key="1">
    <source>
        <dbReference type="ARBA" id="ARBA00022980"/>
    </source>
</evidence>
<comment type="similarity">
    <text evidence="4">Belongs to the bacterial ribosomal protein bL21 family.</text>
</comment>
<dbReference type="Pfam" id="PF00829">
    <property type="entry name" value="Ribosomal_L21p"/>
    <property type="match status" value="1"/>
</dbReference>
<organism evidence="5 6">
    <name type="scientific">Candidatus Roizmanbacteria bacterium RIFCSPHIGHO2_01_FULL_39_12b</name>
    <dbReference type="NCBI Taxonomy" id="1802030"/>
    <lineage>
        <taxon>Bacteria</taxon>
        <taxon>Candidatus Roizmaniibacteriota</taxon>
    </lineage>
</organism>
<dbReference type="GO" id="GO:0003735">
    <property type="term" value="F:structural constituent of ribosome"/>
    <property type="evidence" value="ECO:0007669"/>
    <property type="project" value="InterPro"/>
</dbReference>
<dbReference type="GO" id="GO:0019843">
    <property type="term" value="F:rRNA binding"/>
    <property type="evidence" value="ECO:0007669"/>
    <property type="project" value="UniProtKB-KW"/>
</dbReference>
<sequence length="102" mass="11382">MKFAVVKTGGKQYLVRENEEIIVDFLSLEPKKTVELEKLAEGNLETGAVSVGKPLLKTTTKAEILENVKGDKLRVARFRAKTRTRKVTGFRPILSKIKIVGL</sequence>
<dbReference type="InterPro" id="IPR028909">
    <property type="entry name" value="bL21-like"/>
</dbReference>
<evidence type="ECO:0000313" key="5">
    <source>
        <dbReference type="EMBL" id="OGK16993.1"/>
    </source>
</evidence>
<dbReference type="EMBL" id="MFZF01000007">
    <property type="protein sequence ID" value="OGK16993.1"/>
    <property type="molecule type" value="Genomic_DNA"/>
</dbReference>
<proteinExistence type="inferred from homology"/>
<dbReference type="GO" id="GO:0005840">
    <property type="term" value="C:ribosome"/>
    <property type="evidence" value="ECO:0007669"/>
    <property type="project" value="UniProtKB-KW"/>
</dbReference>
<dbReference type="SUPFAM" id="SSF141091">
    <property type="entry name" value="L21p-like"/>
    <property type="match status" value="1"/>
</dbReference>
<dbReference type="InterPro" id="IPR036164">
    <property type="entry name" value="bL21-like_sf"/>
</dbReference>
<evidence type="ECO:0000256" key="2">
    <source>
        <dbReference type="ARBA" id="ARBA00023274"/>
    </source>
</evidence>
<keyword evidence="2 4" id="KW-0687">Ribonucleoprotein</keyword>
<accession>A0A1F7GDR7</accession>
<keyword evidence="1 4" id="KW-0689">Ribosomal protein</keyword>
<keyword evidence="4" id="KW-0699">rRNA-binding</keyword>
<evidence type="ECO:0000256" key="4">
    <source>
        <dbReference type="RuleBase" id="RU000562"/>
    </source>
</evidence>
<evidence type="ECO:0000313" key="6">
    <source>
        <dbReference type="Proteomes" id="UP000178372"/>
    </source>
</evidence>
<dbReference type="GO" id="GO:0005737">
    <property type="term" value="C:cytoplasm"/>
    <property type="evidence" value="ECO:0007669"/>
    <property type="project" value="UniProtKB-ARBA"/>
</dbReference>